<evidence type="ECO:0000256" key="2">
    <source>
        <dbReference type="ARBA" id="ARBA00022801"/>
    </source>
</evidence>
<organism evidence="4 5">
    <name type="scientific">Oligosphaera ethanolica</name>
    <dbReference type="NCBI Taxonomy" id="760260"/>
    <lineage>
        <taxon>Bacteria</taxon>
        <taxon>Pseudomonadati</taxon>
        <taxon>Lentisphaerota</taxon>
        <taxon>Oligosphaeria</taxon>
        <taxon>Oligosphaerales</taxon>
        <taxon>Oligosphaeraceae</taxon>
        <taxon>Oligosphaera</taxon>
    </lineage>
</organism>
<sequence>MYSNYKKFSVDFNEKDHCFACLYHGDHEETEWAFVSNARVSFRNAAGAVVLPSSFAKVNYSRQGSGIACQQINVYYEGGNDGVVNANLQFILTNDAIEIKTFSRGVVHIDGDFHWGDAPGQSTFGIRLQSHDNILRAASGPAFSRHENALFDRQHDRVLEIRAPDRFRVAFDWAKNAYGFSFENGIDFGRNFAFRIHEHYCRDKFAIPYAPIRKTHGFTTPPIGWMTWYAVQFKASEEVVLDNARKLQERFGNHADKLCLWVDWEWNHKAFDGLGEEGVNTFTPRKEPYPNGLAVVAKQISDMGLIPILWVGATNDGQINPMLKEHPDWVIGQKTSWCGQYWVDPTNPEVVKTYIPAIFKQIMDWGFKGIKWDCLPMTFDMCELFCDHLKRPEVPPHVAMRQVIQAARDTVGPDVYMLSCAGSTERDITFAMDIFDAARIGGDIFGWEEFIRNSIERVFRFFAWHNVVFYADGDNLVLRKEFNNLNQARSRVSFYGLTGLPLTIGDPMDDLDADRVDMLRRIMPVVDVHPMELAQKTRGKDCVVTNLLINKPFGFWNVVAVMNLKEEPLSVSLSLAADLDIDTNDGQRYAAYDFWQDRYLGVVDEALQLDIAAQDSVVLRLTPLADDRPTVVSSSRHITQGGYELANLSWDEKTLSLSGVSQCVANEPSRISIVMPEGLRAVAAQATNATAEMVSAYDNGAPLKVVLTTPQNAAVTWNLRCEKNG</sequence>
<dbReference type="InterPro" id="IPR017853">
    <property type="entry name" value="GH"/>
</dbReference>
<evidence type="ECO:0008006" key="6">
    <source>
        <dbReference type="Google" id="ProtNLM"/>
    </source>
</evidence>
<dbReference type="EMBL" id="JAUSVL010000001">
    <property type="protein sequence ID" value="MDQ0291533.1"/>
    <property type="molecule type" value="Genomic_DNA"/>
</dbReference>
<dbReference type="InterPro" id="IPR002241">
    <property type="entry name" value="Glyco_hydro_27"/>
</dbReference>
<keyword evidence="5" id="KW-1185">Reference proteome</keyword>
<protein>
    <recommendedName>
        <fullName evidence="6">Alpha-galactosidase</fullName>
    </recommendedName>
</protein>
<dbReference type="PANTHER" id="PTHR11452:SF75">
    <property type="entry name" value="ALPHA-GALACTOSIDASE MEL1"/>
    <property type="match status" value="1"/>
</dbReference>
<dbReference type="InterPro" id="IPR013785">
    <property type="entry name" value="Aldolase_TIM"/>
</dbReference>
<evidence type="ECO:0000256" key="3">
    <source>
        <dbReference type="ARBA" id="ARBA00023295"/>
    </source>
</evidence>
<dbReference type="GO" id="GO:0004553">
    <property type="term" value="F:hydrolase activity, hydrolyzing O-glycosyl compounds"/>
    <property type="evidence" value="ECO:0007669"/>
    <property type="project" value="InterPro"/>
</dbReference>
<dbReference type="SUPFAM" id="SSF51445">
    <property type="entry name" value="(Trans)glycosidases"/>
    <property type="match status" value="1"/>
</dbReference>
<dbReference type="GO" id="GO:0005975">
    <property type="term" value="P:carbohydrate metabolic process"/>
    <property type="evidence" value="ECO:0007669"/>
    <property type="project" value="InterPro"/>
</dbReference>
<dbReference type="RefSeq" id="WP_307264454.1">
    <property type="nucleotide sequence ID" value="NZ_JAUSVL010000001.1"/>
</dbReference>
<gene>
    <name evidence="4" type="ORF">J3R75_003640</name>
</gene>
<dbReference type="PANTHER" id="PTHR11452">
    <property type="entry name" value="ALPHA-GALACTOSIDASE/ALPHA-N-ACETYLGALACTOSAMINIDASE"/>
    <property type="match status" value="1"/>
</dbReference>
<dbReference type="Gene3D" id="2.60.40.1180">
    <property type="entry name" value="Golgi alpha-mannosidase II"/>
    <property type="match status" value="1"/>
</dbReference>
<dbReference type="Pfam" id="PF02065">
    <property type="entry name" value="Melibiase"/>
    <property type="match status" value="1"/>
</dbReference>
<accession>A0AAE3VJV7</accession>
<dbReference type="AlphaFoldDB" id="A0AAE3VJV7"/>
<proteinExistence type="inferred from homology"/>
<evidence type="ECO:0000313" key="5">
    <source>
        <dbReference type="Proteomes" id="UP001238163"/>
    </source>
</evidence>
<name>A0AAE3VJV7_9BACT</name>
<dbReference type="Proteomes" id="UP001238163">
    <property type="component" value="Unassembled WGS sequence"/>
</dbReference>
<keyword evidence="3" id="KW-0326">Glycosidase</keyword>
<keyword evidence="2" id="KW-0378">Hydrolase</keyword>
<comment type="caution">
    <text evidence="4">The sequence shown here is derived from an EMBL/GenBank/DDBJ whole genome shotgun (WGS) entry which is preliminary data.</text>
</comment>
<evidence type="ECO:0000256" key="1">
    <source>
        <dbReference type="ARBA" id="ARBA00009743"/>
    </source>
</evidence>
<reference evidence="4" key="1">
    <citation type="submission" date="2023-07" db="EMBL/GenBank/DDBJ databases">
        <title>Genomic Encyclopedia of Type Strains, Phase IV (KMG-IV): sequencing the most valuable type-strain genomes for metagenomic binning, comparative biology and taxonomic classification.</title>
        <authorList>
            <person name="Goeker M."/>
        </authorList>
    </citation>
    <scope>NUCLEOTIDE SEQUENCE</scope>
    <source>
        <strain evidence="4">DSM 24202</strain>
    </source>
</reference>
<dbReference type="Gene3D" id="3.20.20.70">
    <property type="entry name" value="Aldolase class I"/>
    <property type="match status" value="1"/>
</dbReference>
<comment type="similarity">
    <text evidence="1">Belongs to the glycosyl hydrolase 27 family.</text>
</comment>
<evidence type="ECO:0000313" key="4">
    <source>
        <dbReference type="EMBL" id="MDQ0291533.1"/>
    </source>
</evidence>
<dbReference type="InterPro" id="IPR013780">
    <property type="entry name" value="Glyco_hydro_b"/>
</dbReference>